<accession>A0A8I0P0S3</accession>
<keyword evidence="2" id="KW-1185">Reference proteome</keyword>
<dbReference type="SUPFAM" id="SSF46785">
    <property type="entry name" value="Winged helix' DNA-binding domain"/>
    <property type="match status" value="1"/>
</dbReference>
<protein>
    <submittedName>
        <fullName evidence="1">Uncharacterized protein</fullName>
    </submittedName>
</protein>
<dbReference type="InterPro" id="IPR036388">
    <property type="entry name" value="WH-like_DNA-bd_sf"/>
</dbReference>
<evidence type="ECO:0000313" key="2">
    <source>
        <dbReference type="Proteomes" id="UP000629287"/>
    </source>
</evidence>
<dbReference type="OrthoDB" id="4263686at2"/>
<proteinExistence type="predicted"/>
<sequence>MTSTAILNHPHTGQVINPLSLPSLIRLVSEIDDNGPISHRRGSLQGAFGDLTRHQLRYAIDVARALGLVHFTDHAPARYRLTEAGEDLASVYDTVARWSRTHQYPNTARDFVTRVQHTLKLLGDNGAVLPTEATFALGQLRTTLADWLQTHPQVLNAVASRSSHAADETEHAA</sequence>
<name>A0A8I0P0S3_9ACTN</name>
<dbReference type="AlphaFoldDB" id="A0A8I0P0S3"/>
<gene>
    <name evidence="1" type="ORF">H4687_000278</name>
</gene>
<dbReference type="Proteomes" id="UP000629287">
    <property type="component" value="Unassembled WGS sequence"/>
</dbReference>
<comment type="caution">
    <text evidence="1">The sequence shown here is derived from an EMBL/GenBank/DDBJ whole genome shotgun (WGS) entry which is preliminary data.</text>
</comment>
<dbReference type="EMBL" id="JADBGF010000001">
    <property type="protein sequence ID" value="MBE1594149.1"/>
    <property type="molecule type" value="Genomic_DNA"/>
</dbReference>
<reference evidence="1 2" key="1">
    <citation type="submission" date="2020-10" db="EMBL/GenBank/DDBJ databases">
        <title>Sequencing the genomes of 1000 actinobacteria strains.</title>
        <authorList>
            <person name="Klenk H.-P."/>
        </authorList>
    </citation>
    <scope>NUCLEOTIDE SEQUENCE [LARGE SCALE GENOMIC DNA]</scope>
    <source>
        <strain evidence="1 2">DSM 41803</strain>
    </source>
</reference>
<dbReference type="RefSeq" id="WP_046920207.1">
    <property type="nucleotide sequence ID" value="NZ_JADBGF010000001.1"/>
</dbReference>
<dbReference type="GeneID" id="86824960"/>
<dbReference type="Gene3D" id="1.10.10.10">
    <property type="entry name" value="Winged helix-like DNA-binding domain superfamily/Winged helix DNA-binding domain"/>
    <property type="match status" value="1"/>
</dbReference>
<evidence type="ECO:0000313" key="1">
    <source>
        <dbReference type="EMBL" id="MBE1594149.1"/>
    </source>
</evidence>
<organism evidence="1 2">
    <name type="scientific">Streptomyces stelliscabiei</name>
    <dbReference type="NCBI Taxonomy" id="146820"/>
    <lineage>
        <taxon>Bacteria</taxon>
        <taxon>Bacillati</taxon>
        <taxon>Actinomycetota</taxon>
        <taxon>Actinomycetes</taxon>
        <taxon>Kitasatosporales</taxon>
        <taxon>Streptomycetaceae</taxon>
        <taxon>Streptomyces</taxon>
    </lineage>
</organism>
<dbReference type="InterPro" id="IPR036390">
    <property type="entry name" value="WH_DNA-bd_sf"/>
</dbReference>